<evidence type="ECO:0000256" key="1">
    <source>
        <dbReference type="SAM" id="MobiDB-lite"/>
    </source>
</evidence>
<dbReference type="EMBL" id="MH509442">
    <property type="protein sequence ID" value="AXH46884.1"/>
    <property type="molecule type" value="Genomic_DNA"/>
</dbReference>
<sequence>MLSFLAGRRIQPHEIVEALGVSRAGYYQQRDDGRLVSADNLIRLAAVFGLNPIELLVQYGHVTEGAVSDYANGLPHPRSATTVQVGSPRRRRLRDQIRPQVDAPGI</sequence>
<evidence type="ECO:0000313" key="2">
    <source>
        <dbReference type="EMBL" id="AXH46884.1"/>
    </source>
</evidence>
<organism evidence="2 3">
    <name type="scientific">Mycobacterium phage Aminay</name>
    <dbReference type="NCBI Taxonomy" id="2250291"/>
    <lineage>
        <taxon>Viruses</taxon>
        <taxon>Duplodnaviria</taxon>
        <taxon>Heunggongvirae</taxon>
        <taxon>Uroviricota</taxon>
        <taxon>Caudoviricetes</taxon>
        <taxon>Weiservirinae</taxon>
        <taxon>Aminayvirus</taxon>
        <taxon>Aminayvirus aminay</taxon>
    </lineage>
</organism>
<gene>
    <name evidence="2" type="primary">46</name>
    <name evidence="2" type="ORF">SEA_AMINAY_46</name>
</gene>
<keyword evidence="3" id="KW-1185">Reference proteome</keyword>
<dbReference type="GeneID" id="60321608"/>
<name>A0A345KV32_9CAUD</name>
<proteinExistence type="predicted"/>
<accession>A0A345KV32</accession>
<dbReference type="KEGG" id="vg:60321608"/>
<protein>
    <submittedName>
        <fullName evidence="2">Immunity repressor</fullName>
    </submittedName>
</protein>
<evidence type="ECO:0000313" key="3">
    <source>
        <dbReference type="Proteomes" id="UP000259472"/>
    </source>
</evidence>
<feature type="region of interest" description="Disordered" evidence="1">
    <location>
        <begin position="78"/>
        <end position="106"/>
    </location>
</feature>
<dbReference type="Proteomes" id="UP000259472">
    <property type="component" value="Segment"/>
</dbReference>
<reference evidence="3" key="1">
    <citation type="submission" date="2018-06" db="EMBL/GenBank/DDBJ databases">
        <authorList>
            <person name="Zhirakovskaya E."/>
        </authorList>
    </citation>
    <scope>NUCLEOTIDE SEQUENCE [LARGE SCALE GENOMIC DNA]</scope>
</reference>
<dbReference type="RefSeq" id="YP_009950196.1">
    <property type="nucleotide sequence ID" value="NC_051588.1"/>
</dbReference>